<dbReference type="SMART" id="SM00650">
    <property type="entry name" value="rADc"/>
    <property type="match status" value="1"/>
</dbReference>
<dbReference type="EMBL" id="JARVLH010000002">
    <property type="protein sequence ID" value="MEX5284839.1"/>
    <property type="molecule type" value="Genomic_DNA"/>
</dbReference>
<reference evidence="10 11" key="1">
    <citation type="submission" date="2023-04" db="EMBL/GenBank/DDBJ databases">
        <title>Genome Sequence of Selenomonas sputigena ATCC 33150.</title>
        <authorList>
            <person name="Miller D.P."/>
            <person name="Anvari S."/>
            <person name="Polson S.W."/>
            <person name="Macdonald M."/>
            <person name="Mcdowell J.V."/>
        </authorList>
    </citation>
    <scope>NUCLEOTIDE SEQUENCE [LARGE SCALE GENOMIC DNA]</scope>
    <source>
        <strain evidence="10 11">ATCC 33150</strain>
    </source>
</reference>
<dbReference type="PANTHER" id="PTHR11727">
    <property type="entry name" value="DIMETHYLADENOSINE TRANSFERASE"/>
    <property type="match status" value="1"/>
</dbReference>
<evidence type="ECO:0000256" key="8">
    <source>
        <dbReference type="PROSITE-ProRule" id="PRU01026"/>
    </source>
</evidence>
<organism evidence="10 11">
    <name type="scientific">Selenomonas sputigena</name>
    <dbReference type="NCBI Taxonomy" id="69823"/>
    <lineage>
        <taxon>Bacteria</taxon>
        <taxon>Bacillati</taxon>
        <taxon>Bacillota</taxon>
        <taxon>Negativicutes</taxon>
        <taxon>Selenomonadales</taxon>
        <taxon>Selenomonadaceae</taxon>
        <taxon>Selenomonas</taxon>
    </lineage>
</organism>
<evidence type="ECO:0000313" key="11">
    <source>
        <dbReference type="Proteomes" id="UP001559623"/>
    </source>
</evidence>
<evidence type="ECO:0000256" key="2">
    <source>
        <dbReference type="ARBA" id="ARBA00022552"/>
    </source>
</evidence>
<dbReference type="HAMAP" id="MF_00607">
    <property type="entry name" value="16SrRNA_methyltr_A"/>
    <property type="match status" value="1"/>
</dbReference>
<dbReference type="PANTHER" id="PTHR11727:SF7">
    <property type="entry name" value="DIMETHYLADENOSINE TRANSFERASE-RELATED"/>
    <property type="match status" value="1"/>
</dbReference>
<gene>
    <name evidence="7 10" type="primary">rsmA</name>
    <name evidence="7" type="synonym">ksgA</name>
    <name evidence="10" type="ORF">QCO44_04160</name>
</gene>
<dbReference type="Pfam" id="PF00398">
    <property type="entry name" value="RrnaAD"/>
    <property type="match status" value="1"/>
</dbReference>
<feature type="binding site" evidence="7 8">
    <location>
        <position position="32"/>
    </location>
    <ligand>
        <name>S-adenosyl-L-methionine</name>
        <dbReference type="ChEBI" id="CHEBI:59789"/>
    </ligand>
</feature>
<keyword evidence="4 7" id="KW-0808">Transferase</keyword>
<proteinExistence type="inferred from homology"/>
<keyword evidence="6 7" id="KW-0694">RNA-binding</keyword>
<comment type="subcellular location">
    <subcellularLocation>
        <location evidence="7">Cytoplasm</location>
    </subcellularLocation>
</comment>
<feature type="domain" description="Ribosomal RNA adenine methylase transferase N-terminal" evidence="9">
    <location>
        <begin position="37"/>
        <end position="208"/>
    </location>
</feature>
<feature type="binding site" evidence="7 8">
    <location>
        <position position="78"/>
    </location>
    <ligand>
        <name>S-adenosyl-L-methionine</name>
        <dbReference type="ChEBI" id="CHEBI:59789"/>
    </ligand>
</feature>
<evidence type="ECO:0000259" key="9">
    <source>
        <dbReference type="SMART" id="SM00650"/>
    </source>
</evidence>
<dbReference type="PROSITE" id="PS51689">
    <property type="entry name" value="SAM_RNA_A_N6_MT"/>
    <property type="match status" value="1"/>
</dbReference>
<keyword evidence="11" id="KW-1185">Reference proteome</keyword>
<evidence type="ECO:0000313" key="10">
    <source>
        <dbReference type="EMBL" id="MEX5284839.1"/>
    </source>
</evidence>
<name>A0ABV3X463_9FIRM</name>
<dbReference type="CDD" id="cd02440">
    <property type="entry name" value="AdoMet_MTases"/>
    <property type="match status" value="1"/>
</dbReference>
<dbReference type="SUPFAM" id="SSF53335">
    <property type="entry name" value="S-adenosyl-L-methionine-dependent methyltransferases"/>
    <property type="match status" value="1"/>
</dbReference>
<comment type="similarity">
    <text evidence="7">Belongs to the class I-like SAM-binding methyltransferase superfamily. rRNA adenine N(6)-methyltransferase family. RsmA subfamily.</text>
</comment>
<feature type="binding site" evidence="7 8">
    <location>
        <position position="57"/>
    </location>
    <ligand>
        <name>S-adenosyl-L-methionine</name>
        <dbReference type="ChEBI" id="CHEBI:59789"/>
    </ligand>
</feature>
<dbReference type="InterPro" id="IPR020598">
    <property type="entry name" value="rRNA_Ade_methylase_Trfase_N"/>
</dbReference>
<dbReference type="NCBIfam" id="TIGR00755">
    <property type="entry name" value="ksgA"/>
    <property type="match status" value="1"/>
</dbReference>
<feature type="binding site" evidence="7 8">
    <location>
        <position position="30"/>
    </location>
    <ligand>
        <name>S-adenosyl-L-methionine</name>
        <dbReference type="ChEBI" id="CHEBI:59789"/>
    </ligand>
</feature>
<comment type="function">
    <text evidence="7">Specifically dimethylates two adjacent adenosines (A1518 and A1519) in the loop of a conserved hairpin near the 3'-end of 16S rRNA in the 30S particle. May play a critical role in biogenesis of 30S subunits.</text>
</comment>
<dbReference type="InterPro" id="IPR029063">
    <property type="entry name" value="SAM-dependent_MTases_sf"/>
</dbReference>
<keyword evidence="1 7" id="KW-0963">Cytoplasm</keyword>
<keyword evidence="2 7" id="KW-0698">rRNA processing</keyword>
<keyword evidence="5 7" id="KW-0949">S-adenosyl-L-methionine</keyword>
<dbReference type="PROSITE" id="PS01131">
    <property type="entry name" value="RRNA_A_DIMETH"/>
    <property type="match status" value="1"/>
</dbReference>
<keyword evidence="3 7" id="KW-0489">Methyltransferase</keyword>
<evidence type="ECO:0000256" key="7">
    <source>
        <dbReference type="HAMAP-Rule" id="MF_00607"/>
    </source>
</evidence>
<dbReference type="GO" id="GO:0052908">
    <property type="term" value="F:16S rRNA (adenine(1518)-N(6)/adenine(1519)-N(6))-dimethyltransferase activity"/>
    <property type="evidence" value="ECO:0007669"/>
    <property type="project" value="UniProtKB-EC"/>
</dbReference>
<evidence type="ECO:0000256" key="6">
    <source>
        <dbReference type="ARBA" id="ARBA00022884"/>
    </source>
</evidence>
<evidence type="ECO:0000256" key="1">
    <source>
        <dbReference type="ARBA" id="ARBA00022490"/>
    </source>
</evidence>
<protein>
    <recommendedName>
        <fullName evidence="7">Ribosomal RNA small subunit methyltransferase A</fullName>
        <ecNumber evidence="7">2.1.1.182</ecNumber>
    </recommendedName>
    <alternativeName>
        <fullName evidence="7">16S rRNA (adenine(1518)-N(6)/adenine(1519)-N(6))-dimethyltransferase</fullName>
    </alternativeName>
    <alternativeName>
        <fullName evidence="7">16S rRNA dimethyladenosine transferase</fullName>
    </alternativeName>
    <alternativeName>
        <fullName evidence="7">16S rRNA dimethylase</fullName>
    </alternativeName>
    <alternativeName>
        <fullName evidence="7">S-adenosylmethionine-6-N', N'-adenosyl(rRNA) dimethyltransferase</fullName>
    </alternativeName>
</protein>
<sequence>MIAPEIANADVTRHILKTFGLRASKRLGQNFLVDGAVVRAIVEAAEIVPGDRVLEIGPGIGTLTQGLAEAGADVTAVELDKKLPAVLAQTLDAYPHVRIVPGDILKTDIPALMGKDSFKVVANLPYYITTPILLALLEAHLPISHLVTMVQKEVADRMVARPGSKTYGALSVAVQYHMAPEIVRSVAPRSFIPAPEVSSAVIACKKHGTPPVSVSDERMFFRVVRASFGQRRKTLFNALSGVGVPKEAVRQALAAAGIDGQRRGETLSLAEFALLADAFSGQEKQGEGKP</sequence>
<dbReference type="Gene3D" id="1.10.8.100">
    <property type="entry name" value="Ribosomal RNA adenine dimethylase-like, domain 2"/>
    <property type="match status" value="1"/>
</dbReference>
<dbReference type="EC" id="2.1.1.182" evidence="7"/>
<dbReference type="InterPro" id="IPR023165">
    <property type="entry name" value="rRNA_Ade_diMease-like_C"/>
</dbReference>
<comment type="catalytic activity">
    <reaction evidence="7">
        <text>adenosine(1518)/adenosine(1519) in 16S rRNA + 4 S-adenosyl-L-methionine = N(6)-dimethyladenosine(1518)/N(6)-dimethyladenosine(1519) in 16S rRNA + 4 S-adenosyl-L-homocysteine + 4 H(+)</text>
        <dbReference type="Rhea" id="RHEA:19609"/>
        <dbReference type="Rhea" id="RHEA-COMP:10232"/>
        <dbReference type="Rhea" id="RHEA-COMP:10233"/>
        <dbReference type="ChEBI" id="CHEBI:15378"/>
        <dbReference type="ChEBI" id="CHEBI:57856"/>
        <dbReference type="ChEBI" id="CHEBI:59789"/>
        <dbReference type="ChEBI" id="CHEBI:74411"/>
        <dbReference type="ChEBI" id="CHEBI:74493"/>
        <dbReference type="EC" id="2.1.1.182"/>
    </reaction>
</comment>
<accession>A0ABV3X463</accession>
<dbReference type="RefSeq" id="WP_368846560.1">
    <property type="nucleotide sequence ID" value="NZ_CP194411.1"/>
</dbReference>
<dbReference type="InterPro" id="IPR001737">
    <property type="entry name" value="KsgA/Erm"/>
</dbReference>
<dbReference type="Proteomes" id="UP001559623">
    <property type="component" value="Unassembled WGS sequence"/>
</dbReference>
<dbReference type="Gene3D" id="3.40.50.150">
    <property type="entry name" value="Vaccinia Virus protein VP39"/>
    <property type="match status" value="1"/>
</dbReference>
<evidence type="ECO:0000256" key="5">
    <source>
        <dbReference type="ARBA" id="ARBA00022691"/>
    </source>
</evidence>
<evidence type="ECO:0000256" key="4">
    <source>
        <dbReference type="ARBA" id="ARBA00022679"/>
    </source>
</evidence>
<dbReference type="InterPro" id="IPR020596">
    <property type="entry name" value="rRNA_Ade_Mease_Trfase_CS"/>
</dbReference>
<evidence type="ECO:0000256" key="3">
    <source>
        <dbReference type="ARBA" id="ARBA00022603"/>
    </source>
</evidence>
<feature type="binding site" evidence="7 8">
    <location>
        <position position="123"/>
    </location>
    <ligand>
        <name>S-adenosyl-L-methionine</name>
        <dbReference type="ChEBI" id="CHEBI:59789"/>
    </ligand>
</feature>
<dbReference type="InterPro" id="IPR011530">
    <property type="entry name" value="rRNA_adenine_dimethylase"/>
</dbReference>
<feature type="binding site" evidence="7 8">
    <location>
        <position position="103"/>
    </location>
    <ligand>
        <name>S-adenosyl-L-methionine</name>
        <dbReference type="ChEBI" id="CHEBI:59789"/>
    </ligand>
</feature>
<comment type="caution">
    <text evidence="10">The sequence shown here is derived from an EMBL/GenBank/DDBJ whole genome shotgun (WGS) entry which is preliminary data.</text>
</comment>